<dbReference type="Gene3D" id="2.40.180.10">
    <property type="entry name" value="Catalase core domain"/>
    <property type="match status" value="1"/>
</dbReference>
<keyword evidence="2" id="KW-1185">Reference proteome</keyword>
<proteinExistence type="predicted"/>
<dbReference type="OrthoDB" id="3358373at2759"/>
<dbReference type="EMBL" id="BEYU01000156">
    <property type="protein sequence ID" value="GBG33458.1"/>
    <property type="molecule type" value="Genomic_DNA"/>
</dbReference>
<dbReference type="GO" id="GO:0020037">
    <property type="term" value="F:heme binding"/>
    <property type="evidence" value="ECO:0007669"/>
    <property type="project" value="InterPro"/>
</dbReference>
<dbReference type="AlphaFoldDB" id="A0A2R5GUM5"/>
<protein>
    <submittedName>
        <fullName evidence="1">Uncharacterized protein</fullName>
    </submittedName>
</protein>
<gene>
    <name evidence="1" type="ORF">FCC1311_096812</name>
</gene>
<name>A0A2R5GUM5_9STRA</name>
<dbReference type="SUPFAM" id="SSF56634">
    <property type="entry name" value="Heme-dependent catalase-like"/>
    <property type="match status" value="1"/>
</dbReference>
<organism evidence="1 2">
    <name type="scientific">Hondaea fermentalgiana</name>
    <dbReference type="NCBI Taxonomy" id="2315210"/>
    <lineage>
        <taxon>Eukaryota</taxon>
        <taxon>Sar</taxon>
        <taxon>Stramenopiles</taxon>
        <taxon>Bigyra</taxon>
        <taxon>Labyrinthulomycetes</taxon>
        <taxon>Thraustochytrida</taxon>
        <taxon>Thraustochytriidae</taxon>
        <taxon>Hondaea</taxon>
    </lineage>
</organism>
<dbReference type="InParanoid" id="A0A2R5GUM5"/>
<comment type="caution">
    <text evidence="1">The sequence shown here is derived from an EMBL/GenBank/DDBJ whole genome shotgun (WGS) entry which is preliminary data.</text>
</comment>
<evidence type="ECO:0000313" key="2">
    <source>
        <dbReference type="Proteomes" id="UP000241890"/>
    </source>
</evidence>
<evidence type="ECO:0000313" key="1">
    <source>
        <dbReference type="EMBL" id="GBG33458.1"/>
    </source>
</evidence>
<reference evidence="1 2" key="1">
    <citation type="submission" date="2017-12" db="EMBL/GenBank/DDBJ databases">
        <title>Sequencing, de novo assembly and annotation of complete genome of a new Thraustochytrid species, strain FCC1311.</title>
        <authorList>
            <person name="Sedici K."/>
            <person name="Godart F."/>
            <person name="Aiese Cigliano R."/>
            <person name="Sanseverino W."/>
            <person name="Barakat M."/>
            <person name="Ortet P."/>
            <person name="Marechal E."/>
            <person name="Cagnac O."/>
            <person name="Amato A."/>
        </authorList>
    </citation>
    <scope>NUCLEOTIDE SEQUENCE [LARGE SCALE GENOMIC DNA]</scope>
</reference>
<accession>A0A2R5GUM5</accession>
<dbReference type="InterPro" id="IPR020835">
    <property type="entry name" value="Catalase_sf"/>
</dbReference>
<sequence length="532" mass="59492">MSSMTAGPSHAERVELPPTCYQSTLSATYDEDFPATTTNLYGEEFPNNKCSLQLGREYGFDTTEEHEIITETAKIMAERMLNVGKYDAKGPCLGAGATNCCTFTKTGGDNGEDATYMFSDENCPRRVSSEYTYQSPSLSEVTSSEDPPELESGDMNQRIRKQMHGESYGCVDAVLKINDDLDTAPHGEGGLDERFRVGLLAEAGRKFNVQARFSGNRNLTSHDAHDVLIRGLSLKIKDAVTKNQRIKLSSVASVAQPENAQVAFQNQSIDAFQEDADGIVDLLFIAVRSAEEPGGVPFNMFVDGNLEENFNNFINGAPPAIPIDQITEFHMNPLANTYGSGAAWALGKGQAAKWHIEPCEGEVDRLPDRVWKGNFRDEDFSHTAMQRLLKNRKLRNQPYRMCVFLQIQEDACEQPIEDASVRWMTKPIKVAELQISRQNDVSHDDLMCDSTMLHPYRTIEEHFPLGAINRVRHAVYAFANNFRTAGNQLMHPSNKWAKMMNMNKKDRKAFKQMMKQACFYGPQEHCTMGTGA</sequence>
<dbReference type="Proteomes" id="UP000241890">
    <property type="component" value="Unassembled WGS sequence"/>
</dbReference>